<geneLocation type="plasmid" evidence="2">
    <name>pMEGA</name>
</geneLocation>
<gene>
    <name evidence="2" type="ORF">PSHA_p0013</name>
</gene>
<accession>A0A6G6ARW0</accession>
<dbReference type="EMBL" id="MN400773">
    <property type="protein sequence ID" value="QID24506.1"/>
    <property type="molecule type" value="Genomic_DNA"/>
</dbReference>
<dbReference type="AlphaFoldDB" id="A0A6G6ARW0"/>
<evidence type="ECO:0000259" key="1">
    <source>
        <dbReference type="Pfam" id="PF24722"/>
    </source>
</evidence>
<name>A0A6G6ARW0_PSET1</name>
<keyword evidence="2" id="KW-0614">Plasmid</keyword>
<dbReference type="Pfam" id="PF24722">
    <property type="entry name" value="DUF7674"/>
    <property type="match status" value="1"/>
</dbReference>
<feature type="domain" description="DUF7674" evidence="1">
    <location>
        <begin position="27"/>
        <end position="129"/>
    </location>
</feature>
<reference evidence="2" key="1">
    <citation type="submission" date="2019-09" db="EMBL/GenBank/DDBJ databases">
        <authorList>
            <person name="Qi W."/>
            <person name="Colarusso A."/>
            <person name="Olombrada M."/>
            <person name="Parrilli E."/>
            <person name="Patrignani A."/>
            <person name="Tutino M.L."/>
            <person name="Toll-Riera M."/>
        </authorList>
    </citation>
    <scope>NUCLEOTIDE SEQUENCE</scope>
    <source>
        <strain evidence="2">TAC125</strain>
        <plasmid evidence="2">pMEGA</plasmid>
    </source>
</reference>
<protein>
    <recommendedName>
        <fullName evidence="1">DUF7674 domain-containing protein</fullName>
    </recommendedName>
</protein>
<dbReference type="InterPro" id="IPR056091">
    <property type="entry name" value="DUF7674"/>
</dbReference>
<organism evidence="2">
    <name type="scientific">Pseudoalteromonas translucida (strain TAC 125)</name>
    <dbReference type="NCBI Taxonomy" id="326442"/>
    <lineage>
        <taxon>Bacteria</taxon>
        <taxon>Pseudomonadati</taxon>
        <taxon>Pseudomonadota</taxon>
        <taxon>Gammaproteobacteria</taxon>
        <taxon>Alteromonadales</taxon>
        <taxon>Pseudoalteromonadaceae</taxon>
        <taxon>Pseudoalteromonas</taxon>
    </lineage>
</organism>
<evidence type="ECO:0000313" key="2">
    <source>
        <dbReference type="EMBL" id="QID24506.1"/>
    </source>
</evidence>
<proteinExistence type="predicted"/>
<sequence length="137" mass="16174">MRDERTIKLLGASKDIMAKAEIRRFIKDIQTRFPDTVPLMEKHESWALTFRMEEFANLTTFAFNEHRLSEAEKHLSYMSQKLDSATLAEFEYIDTYYVEHLFWKATADGIKSGWPLIPNNLKKLYIDFHGKEPKARL</sequence>